<dbReference type="Pfam" id="PF00814">
    <property type="entry name" value="TsaD"/>
    <property type="match status" value="1"/>
</dbReference>
<accession>A0A9X2T5L7</accession>
<reference evidence="2" key="1">
    <citation type="submission" date="2022-08" db="EMBL/GenBank/DDBJ databases">
        <title>Genomic Encyclopedia of Type Strains, Phase V (KMG-V): Genome sequencing to study the core and pangenomes of soil and plant-associated prokaryotes.</title>
        <authorList>
            <person name="Whitman W."/>
        </authorList>
    </citation>
    <scope>NUCLEOTIDE SEQUENCE</scope>
    <source>
        <strain evidence="2">SP2017</strain>
    </source>
</reference>
<dbReference type="InterPro" id="IPR022496">
    <property type="entry name" value="T6A_TsaB"/>
</dbReference>
<dbReference type="PANTHER" id="PTHR11735:SF11">
    <property type="entry name" value="TRNA THREONYLCARBAMOYLADENOSINE BIOSYNTHESIS PROTEIN TSAB"/>
    <property type="match status" value="1"/>
</dbReference>
<dbReference type="CDD" id="cd24032">
    <property type="entry name" value="ASKHA_NBD_TsaB"/>
    <property type="match status" value="1"/>
</dbReference>
<dbReference type="Proteomes" id="UP001155010">
    <property type="component" value="Unassembled WGS sequence"/>
</dbReference>
<dbReference type="PANTHER" id="PTHR11735">
    <property type="entry name" value="TRNA N6-ADENOSINE THREONYLCARBAMOYLTRANSFERASE"/>
    <property type="match status" value="1"/>
</dbReference>
<sequence>MILLALETATSTCGVAVLDDDTVVAEAHLHRPRVHAERLTPLVEDVLDHADVTPAALDAVAASMGPGSYTGLRIGVSTAKGWALSTDAAFVGVPTLTAYAAQLRPVAAPGDVVCALLDARRDEVYAGAYRRTTDGLDEHASPTALPVDDLPGWVGTVDGRLWLVGDGAPKSRAALGDAFTCTLIPADERPPSAGWVARCGRRQLAMHGPDDMATVEPLYVKDVHATPAPSPFD</sequence>
<evidence type="ECO:0000313" key="3">
    <source>
        <dbReference type="Proteomes" id="UP001155010"/>
    </source>
</evidence>
<dbReference type="AlphaFoldDB" id="A0A9X2T5L7"/>
<dbReference type="InterPro" id="IPR043129">
    <property type="entry name" value="ATPase_NBD"/>
</dbReference>
<dbReference type="GO" id="GO:0005829">
    <property type="term" value="C:cytosol"/>
    <property type="evidence" value="ECO:0007669"/>
    <property type="project" value="TreeGrafter"/>
</dbReference>
<dbReference type="NCBIfam" id="TIGR03725">
    <property type="entry name" value="T6A_YeaZ"/>
    <property type="match status" value="1"/>
</dbReference>
<dbReference type="EMBL" id="JANUBB010000009">
    <property type="protein sequence ID" value="MCS3952366.1"/>
    <property type="molecule type" value="Genomic_DNA"/>
</dbReference>
<gene>
    <name evidence="2" type="ORF">GGP83_002333</name>
</gene>
<feature type="domain" description="Gcp-like" evidence="1">
    <location>
        <begin position="33"/>
        <end position="149"/>
    </location>
</feature>
<evidence type="ECO:0000313" key="2">
    <source>
        <dbReference type="EMBL" id="MCS3952366.1"/>
    </source>
</evidence>
<name>A0A9X2T5L7_9BACT</name>
<comment type="caution">
    <text evidence="2">The sequence shown here is derived from an EMBL/GenBank/DDBJ whole genome shotgun (WGS) entry which is preliminary data.</text>
</comment>
<dbReference type="GO" id="GO:0002949">
    <property type="term" value="P:tRNA threonylcarbamoyladenosine modification"/>
    <property type="evidence" value="ECO:0007669"/>
    <property type="project" value="InterPro"/>
</dbReference>
<dbReference type="Gene3D" id="3.30.420.40">
    <property type="match status" value="2"/>
</dbReference>
<dbReference type="RefSeq" id="WP_259047965.1">
    <property type="nucleotide sequence ID" value="NZ_JANTZN010000009.1"/>
</dbReference>
<proteinExistence type="predicted"/>
<dbReference type="InterPro" id="IPR000905">
    <property type="entry name" value="Gcp-like_dom"/>
</dbReference>
<protein>
    <submittedName>
        <fullName evidence="2">tRNA threonylcarbamoyladenosine biosynthesis protein TsaB</fullName>
    </submittedName>
</protein>
<dbReference type="SUPFAM" id="SSF53067">
    <property type="entry name" value="Actin-like ATPase domain"/>
    <property type="match status" value="2"/>
</dbReference>
<evidence type="ECO:0000259" key="1">
    <source>
        <dbReference type="Pfam" id="PF00814"/>
    </source>
</evidence>
<organism evidence="2 3">
    <name type="scientific">Salinibacter ruber</name>
    <dbReference type="NCBI Taxonomy" id="146919"/>
    <lineage>
        <taxon>Bacteria</taxon>
        <taxon>Pseudomonadati</taxon>
        <taxon>Rhodothermota</taxon>
        <taxon>Rhodothermia</taxon>
        <taxon>Rhodothermales</taxon>
        <taxon>Salinibacteraceae</taxon>
        <taxon>Salinibacter</taxon>
    </lineage>
</organism>